<keyword evidence="4" id="KW-1185">Reference proteome</keyword>
<dbReference type="RefSeq" id="WP_148736813.1">
    <property type="nucleotide sequence ID" value="NZ_VSTH01000007.1"/>
</dbReference>
<dbReference type="Pfam" id="PF01494">
    <property type="entry name" value="FAD_binding_3"/>
    <property type="match status" value="1"/>
</dbReference>
<dbReference type="Proteomes" id="UP000324797">
    <property type="component" value="Unassembled WGS sequence"/>
</dbReference>
<name>A0A5S4YXR7_9BRAD</name>
<dbReference type="PANTHER" id="PTHR43476">
    <property type="entry name" value="3-(3-HYDROXY-PHENYL)PROPIONATE/3-HYDROXYCINNAMIC ACID HYDROXYLASE"/>
    <property type="match status" value="1"/>
</dbReference>
<dbReference type="EMBL" id="VSTH01000007">
    <property type="protein sequence ID" value="TYO68401.1"/>
    <property type="molecule type" value="Genomic_DNA"/>
</dbReference>
<dbReference type="GO" id="GO:0019622">
    <property type="term" value="P:3-(3-hydroxy)phenylpropionate catabolic process"/>
    <property type="evidence" value="ECO:0007669"/>
    <property type="project" value="TreeGrafter"/>
</dbReference>
<accession>A0A5S4YXR7</accession>
<comment type="caution">
    <text evidence="3">The sequence shown here is derived from an EMBL/GenBank/DDBJ whole genome shotgun (WGS) entry which is preliminary data.</text>
</comment>
<gene>
    <name evidence="3" type="ORF">FXV83_00790</name>
</gene>
<evidence type="ECO:0000313" key="3">
    <source>
        <dbReference type="EMBL" id="TYO68401.1"/>
    </source>
</evidence>
<evidence type="ECO:0000256" key="1">
    <source>
        <dbReference type="ARBA" id="ARBA00023002"/>
    </source>
</evidence>
<dbReference type="GO" id="GO:0008688">
    <property type="term" value="F:3-(3-hydroxyphenyl)propionate hydroxylase activity"/>
    <property type="evidence" value="ECO:0007669"/>
    <property type="project" value="TreeGrafter"/>
</dbReference>
<dbReference type="InterPro" id="IPR002938">
    <property type="entry name" value="FAD-bd"/>
</dbReference>
<dbReference type="Gene3D" id="3.30.70.2450">
    <property type="match status" value="1"/>
</dbReference>
<dbReference type="GO" id="GO:0071949">
    <property type="term" value="F:FAD binding"/>
    <property type="evidence" value="ECO:0007669"/>
    <property type="project" value="InterPro"/>
</dbReference>
<sequence length="559" mass="62001">MDNHLSLDQIRELIKPISGPDGRGTKDADVLVVGAGPIGLTVANILGSLGISTILLEWNELTSDLPKALVIDDEYLRLLDSLDLLDDMEEHLSPPFGIFFYSMRGKPVVKVNPFLTSNGFGNRAGLMQPVFEKKLLQGARRYPCVDLQYRSTVAGLDQEENGVRLKVVRAGREHLVTGRFVLACDGARSFIRSAVNISFAGNRIDQPHLVVDLAEFPDRSPFSRFFCNPERPFNSVPAPYGGRRLEFMLNPGEDHHKIATADSIRDLVDRHTPYKGTPLKIIRSVVYGFSERIAERMGSKRVFLLGDAAHVMPPFGAQAMNTGARDANNICWKIAAVLQGRLNPTILETYETERRPQVEAIIRYSVMIGRMANIRNRIIAAARDAVFQTLNLIPAIQRFFAEMRYMPRPWIKAGFMVRSRRQELVVGRTCPRVSLFLDGGSTKSIDAISDGWFLVVGIAVPTNDLLLLADSRFLSPQFLSICFNDMQCVKVSGVQHARPASPEAEAFLRPLTGRVLLVRPDRYVAAVSTLDGIGAVLAELEKSFGPLREDVSSSPIRSS</sequence>
<feature type="domain" description="FAD-binding" evidence="2">
    <location>
        <begin position="27"/>
        <end position="363"/>
    </location>
</feature>
<dbReference type="Gene3D" id="3.50.50.60">
    <property type="entry name" value="FAD/NAD(P)-binding domain"/>
    <property type="match status" value="1"/>
</dbReference>
<protein>
    <recommendedName>
        <fullName evidence="2">FAD-binding domain-containing protein</fullName>
    </recommendedName>
</protein>
<dbReference type="PANTHER" id="PTHR43476:SF3">
    <property type="entry name" value="FAD-BINDING MONOOXYGENASE"/>
    <property type="match status" value="1"/>
</dbReference>
<organism evidence="3 4">
    <name type="scientific">Bradyrhizobium hipponense</name>
    <dbReference type="NCBI Taxonomy" id="2605638"/>
    <lineage>
        <taxon>Bacteria</taxon>
        <taxon>Pseudomonadati</taxon>
        <taxon>Pseudomonadota</taxon>
        <taxon>Alphaproteobacteria</taxon>
        <taxon>Hyphomicrobiales</taxon>
        <taxon>Nitrobacteraceae</taxon>
        <taxon>Bradyrhizobium</taxon>
    </lineage>
</organism>
<evidence type="ECO:0000259" key="2">
    <source>
        <dbReference type="Pfam" id="PF01494"/>
    </source>
</evidence>
<dbReference type="PRINTS" id="PR00420">
    <property type="entry name" value="RNGMNOXGNASE"/>
</dbReference>
<reference evidence="3 4" key="1">
    <citation type="submission" date="2019-08" db="EMBL/GenBank/DDBJ databases">
        <title>Bradyrhizobium hipponensis sp. nov., a rhizobium isolated from a Lupinus angustifolius root nodule in Tunisia.</title>
        <authorList>
            <person name="Off K."/>
            <person name="Rejili M."/>
            <person name="Mars M."/>
            <person name="Brachmann A."/>
            <person name="Marin M."/>
        </authorList>
    </citation>
    <scope>NUCLEOTIDE SEQUENCE [LARGE SCALE GENOMIC DNA]</scope>
    <source>
        <strain evidence="4">aSej3</strain>
    </source>
</reference>
<dbReference type="SUPFAM" id="SSF51905">
    <property type="entry name" value="FAD/NAD(P)-binding domain"/>
    <property type="match status" value="1"/>
</dbReference>
<dbReference type="InterPro" id="IPR050631">
    <property type="entry name" value="PheA/TfdB_FAD_monoxygenase"/>
</dbReference>
<keyword evidence="1" id="KW-0560">Oxidoreductase</keyword>
<evidence type="ECO:0000313" key="4">
    <source>
        <dbReference type="Proteomes" id="UP000324797"/>
    </source>
</evidence>
<proteinExistence type="predicted"/>
<dbReference type="AlphaFoldDB" id="A0A5S4YXR7"/>
<dbReference type="InterPro" id="IPR036188">
    <property type="entry name" value="FAD/NAD-bd_sf"/>
</dbReference>